<dbReference type="OrthoDB" id="346907at2759"/>
<dbReference type="InterPro" id="IPR011009">
    <property type="entry name" value="Kinase-like_dom_sf"/>
</dbReference>
<evidence type="ECO:0000256" key="2">
    <source>
        <dbReference type="ARBA" id="ARBA00022679"/>
    </source>
</evidence>
<dbReference type="Proteomes" id="UP000601435">
    <property type="component" value="Unassembled WGS sequence"/>
</dbReference>
<dbReference type="SMART" id="SM00220">
    <property type="entry name" value="S_TKc"/>
    <property type="match status" value="1"/>
</dbReference>
<evidence type="ECO:0000256" key="4">
    <source>
        <dbReference type="ARBA" id="ARBA00022777"/>
    </source>
</evidence>
<keyword evidence="5 6" id="KW-0067">ATP-binding</keyword>
<evidence type="ECO:0000313" key="9">
    <source>
        <dbReference type="EMBL" id="CAE7150868.1"/>
    </source>
</evidence>
<comment type="similarity">
    <text evidence="7">Belongs to the protein kinase superfamily.</text>
</comment>
<dbReference type="GO" id="GO:0005634">
    <property type="term" value="C:nucleus"/>
    <property type="evidence" value="ECO:0007669"/>
    <property type="project" value="TreeGrafter"/>
</dbReference>
<evidence type="ECO:0000256" key="1">
    <source>
        <dbReference type="ARBA" id="ARBA00022527"/>
    </source>
</evidence>
<dbReference type="SUPFAM" id="SSF56112">
    <property type="entry name" value="Protein kinase-like (PK-like)"/>
    <property type="match status" value="1"/>
</dbReference>
<dbReference type="GO" id="GO:0005524">
    <property type="term" value="F:ATP binding"/>
    <property type="evidence" value="ECO:0007669"/>
    <property type="project" value="UniProtKB-UniRule"/>
</dbReference>
<keyword evidence="4" id="KW-0418">Kinase</keyword>
<proteinExistence type="inferred from homology"/>
<dbReference type="InterPro" id="IPR008271">
    <property type="entry name" value="Ser/Thr_kinase_AS"/>
</dbReference>
<dbReference type="PANTHER" id="PTHR22974:SF23">
    <property type="entry name" value="TOUSLED-LIKE KINASE, ISOFORM G"/>
    <property type="match status" value="1"/>
</dbReference>
<dbReference type="PANTHER" id="PTHR22974">
    <property type="entry name" value="MIXED LINEAGE PROTEIN KINASE"/>
    <property type="match status" value="1"/>
</dbReference>
<sequence length="461" mass="52805">MGQELNEQKTQMQNLINLAKKGRFMLADALVENAKNEREKLRVKLFHDGLRVGRYKTNLYGTAEWENGTEADAITALRKKLQQERDSVASLKLSLTKQSKSKAIETDDADANTEETDDLMEQREVCNHRHEYIRREDAMIKEREGRLMAERNAYLKNKHLVNAEDRSRFGHYPMLQDRFQLLNLIGKGGFSEIYKAFDLEMMCYCAIKLNEINSKMSNDMCKDAVRWALREAEIQKALQHPRIVQMRECFAVDNHAFVAVLELCEGETLDTRLKSTGPFSEKEAKTIIVQILTGLRYLNSAGRKIIHYDIKPSNVFYHAGQVKICDFGLSKMANHSAEGIIELSTRGAGTSWYLPPECHETASPTISSKVDVWSTGVVFFELLFNRRPFGDGQSQDAFRRSVGIEDTFELVIPTSPKVSNEAKEFLRRILTRDRDQRPDVLEVLQDPYIRKGLTDVAGKKR</sequence>
<dbReference type="PROSITE" id="PS00108">
    <property type="entry name" value="PROTEIN_KINASE_ST"/>
    <property type="match status" value="1"/>
</dbReference>
<feature type="domain" description="Protein kinase" evidence="8">
    <location>
        <begin position="179"/>
        <end position="449"/>
    </location>
</feature>
<evidence type="ECO:0000259" key="8">
    <source>
        <dbReference type="PROSITE" id="PS50011"/>
    </source>
</evidence>
<feature type="binding site" evidence="6">
    <location>
        <position position="208"/>
    </location>
    <ligand>
        <name>ATP</name>
        <dbReference type="ChEBI" id="CHEBI:30616"/>
    </ligand>
</feature>
<dbReference type="PROSITE" id="PS00107">
    <property type="entry name" value="PROTEIN_KINASE_ATP"/>
    <property type="match status" value="1"/>
</dbReference>
<dbReference type="GO" id="GO:0007059">
    <property type="term" value="P:chromosome segregation"/>
    <property type="evidence" value="ECO:0007669"/>
    <property type="project" value="TreeGrafter"/>
</dbReference>
<evidence type="ECO:0000256" key="3">
    <source>
        <dbReference type="ARBA" id="ARBA00022741"/>
    </source>
</evidence>
<evidence type="ECO:0000256" key="7">
    <source>
        <dbReference type="RuleBase" id="RU000304"/>
    </source>
</evidence>
<dbReference type="AlphaFoldDB" id="A0A812IS18"/>
<gene>
    <name evidence="9" type="primary">TOUSLED</name>
    <name evidence="9" type="ORF">SNEC2469_LOCUS185</name>
</gene>
<dbReference type="GO" id="GO:0035556">
    <property type="term" value="P:intracellular signal transduction"/>
    <property type="evidence" value="ECO:0007669"/>
    <property type="project" value="TreeGrafter"/>
</dbReference>
<keyword evidence="1 7" id="KW-0723">Serine/threonine-protein kinase</keyword>
<dbReference type="Pfam" id="PF00069">
    <property type="entry name" value="Pkinase"/>
    <property type="match status" value="1"/>
</dbReference>
<reference evidence="9" key="1">
    <citation type="submission" date="2021-02" db="EMBL/GenBank/DDBJ databases">
        <authorList>
            <person name="Dougan E. K."/>
            <person name="Rhodes N."/>
            <person name="Thang M."/>
            <person name="Chan C."/>
        </authorList>
    </citation>
    <scope>NUCLEOTIDE SEQUENCE</scope>
</reference>
<protein>
    <submittedName>
        <fullName evidence="9">TOUSLED protein</fullName>
    </submittedName>
</protein>
<keyword evidence="2" id="KW-0808">Transferase</keyword>
<evidence type="ECO:0000313" key="10">
    <source>
        <dbReference type="Proteomes" id="UP000601435"/>
    </source>
</evidence>
<organism evidence="9 10">
    <name type="scientific">Symbiodinium necroappetens</name>
    <dbReference type="NCBI Taxonomy" id="1628268"/>
    <lineage>
        <taxon>Eukaryota</taxon>
        <taxon>Sar</taxon>
        <taxon>Alveolata</taxon>
        <taxon>Dinophyceae</taxon>
        <taxon>Suessiales</taxon>
        <taxon>Symbiodiniaceae</taxon>
        <taxon>Symbiodinium</taxon>
    </lineage>
</organism>
<dbReference type="PROSITE" id="PS50011">
    <property type="entry name" value="PROTEIN_KINASE_DOM"/>
    <property type="match status" value="1"/>
</dbReference>
<evidence type="ECO:0000256" key="5">
    <source>
        <dbReference type="ARBA" id="ARBA00022840"/>
    </source>
</evidence>
<dbReference type="InterPro" id="IPR017441">
    <property type="entry name" value="Protein_kinase_ATP_BS"/>
</dbReference>
<keyword evidence="3 6" id="KW-0547">Nucleotide-binding</keyword>
<dbReference type="GO" id="GO:0004674">
    <property type="term" value="F:protein serine/threonine kinase activity"/>
    <property type="evidence" value="ECO:0007669"/>
    <property type="project" value="UniProtKB-KW"/>
</dbReference>
<keyword evidence="10" id="KW-1185">Reference proteome</keyword>
<dbReference type="InterPro" id="IPR000719">
    <property type="entry name" value="Prot_kinase_dom"/>
</dbReference>
<name>A0A812IS18_9DINO</name>
<evidence type="ECO:0000256" key="6">
    <source>
        <dbReference type="PROSITE-ProRule" id="PRU10141"/>
    </source>
</evidence>
<comment type="caution">
    <text evidence="9">The sequence shown here is derived from an EMBL/GenBank/DDBJ whole genome shotgun (WGS) entry which is preliminary data.</text>
</comment>
<dbReference type="Gene3D" id="1.10.510.10">
    <property type="entry name" value="Transferase(Phosphotransferase) domain 1"/>
    <property type="match status" value="1"/>
</dbReference>
<accession>A0A812IS18</accession>
<dbReference type="EMBL" id="CAJNJA010000003">
    <property type="protein sequence ID" value="CAE7150868.1"/>
    <property type="molecule type" value="Genomic_DNA"/>
</dbReference>